<evidence type="ECO:0000313" key="9">
    <source>
        <dbReference type="Proteomes" id="UP000655830"/>
    </source>
</evidence>
<dbReference type="InterPro" id="IPR050188">
    <property type="entry name" value="RluA_PseudoU_synthase"/>
</dbReference>
<evidence type="ECO:0000256" key="1">
    <source>
        <dbReference type="ARBA" id="ARBA00000073"/>
    </source>
</evidence>
<dbReference type="GO" id="GO:0140098">
    <property type="term" value="F:catalytic activity, acting on RNA"/>
    <property type="evidence" value="ECO:0007669"/>
    <property type="project" value="UniProtKB-ARBA"/>
</dbReference>
<evidence type="ECO:0000313" key="8">
    <source>
        <dbReference type="EMBL" id="MBC8578105.1"/>
    </source>
</evidence>
<dbReference type="GO" id="GO:0009982">
    <property type="term" value="F:pseudouridine synthase activity"/>
    <property type="evidence" value="ECO:0007669"/>
    <property type="project" value="InterPro"/>
</dbReference>
<dbReference type="EMBL" id="JACRSY010000001">
    <property type="protein sequence ID" value="MBC8578105.1"/>
    <property type="molecule type" value="Genomic_DNA"/>
</dbReference>
<dbReference type="CDD" id="cd02869">
    <property type="entry name" value="PseudoU_synth_RluA_like"/>
    <property type="match status" value="1"/>
</dbReference>
<dbReference type="GO" id="GO:0003723">
    <property type="term" value="F:RNA binding"/>
    <property type="evidence" value="ECO:0007669"/>
    <property type="project" value="UniProtKB-KW"/>
</dbReference>
<evidence type="ECO:0000259" key="7">
    <source>
        <dbReference type="Pfam" id="PF00849"/>
    </source>
</evidence>
<dbReference type="InterPro" id="IPR020103">
    <property type="entry name" value="PsdUridine_synth_cat_dom_sf"/>
</dbReference>
<name>A0A926I7Z6_9FIRM</name>
<dbReference type="PROSITE" id="PS01129">
    <property type="entry name" value="PSI_RLU"/>
    <property type="match status" value="1"/>
</dbReference>
<dbReference type="Gene3D" id="3.30.2350.10">
    <property type="entry name" value="Pseudouridine synthase"/>
    <property type="match status" value="1"/>
</dbReference>
<keyword evidence="9" id="KW-1185">Reference proteome</keyword>
<evidence type="ECO:0000256" key="5">
    <source>
        <dbReference type="ARBA" id="ARBA00033164"/>
    </source>
</evidence>
<dbReference type="GO" id="GO:0001522">
    <property type="term" value="P:pseudouridine synthesis"/>
    <property type="evidence" value="ECO:0007669"/>
    <property type="project" value="InterPro"/>
</dbReference>
<comment type="caution">
    <text evidence="8">The sequence shown here is derived from an EMBL/GenBank/DDBJ whole genome shotgun (WGS) entry which is preliminary data.</text>
</comment>
<gene>
    <name evidence="8" type="ORF">H8718_00940</name>
</gene>
<dbReference type="InterPro" id="IPR006145">
    <property type="entry name" value="PsdUridine_synth_RsuA/RluA"/>
</dbReference>
<dbReference type="CDD" id="cd00165">
    <property type="entry name" value="S4"/>
    <property type="match status" value="1"/>
</dbReference>
<evidence type="ECO:0000256" key="4">
    <source>
        <dbReference type="ARBA" id="ARBA00031870"/>
    </source>
</evidence>
<evidence type="ECO:0000256" key="6">
    <source>
        <dbReference type="PROSITE-ProRule" id="PRU00182"/>
    </source>
</evidence>
<reference evidence="8" key="1">
    <citation type="submission" date="2020-08" db="EMBL/GenBank/DDBJ databases">
        <title>Genome public.</title>
        <authorList>
            <person name="Liu C."/>
            <person name="Sun Q."/>
        </authorList>
    </citation>
    <scope>NUCLEOTIDE SEQUENCE</scope>
    <source>
        <strain evidence="8">NSJ-12</strain>
    </source>
</reference>
<dbReference type="PROSITE" id="PS50889">
    <property type="entry name" value="S4"/>
    <property type="match status" value="1"/>
</dbReference>
<dbReference type="Proteomes" id="UP000655830">
    <property type="component" value="Unassembled WGS sequence"/>
</dbReference>
<dbReference type="AlphaFoldDB" id="A0A926I7Z6"/>
<organism evidence="8 9">
    <name type="scientific">Zhenhengia yiwuensis</name>
    <dbReference type="NCBI Taxonomy" id="2763666"/>
    <lineage>
        <taxon>Bacteria</taxon>
        <taxon>Bacillati</taxon>
        <taxon>Bacillota</taxon>
        <taxon>Clostridia</taxon>
        <taxon>Lachnospirales</taxon>
        <taxon>Lachnospiraceae</taxon>
        <taxon>Zhenhengia</taxon>
    </lineage>
</organism>
<dbReference type="RefSeq" id="WP_249331178.1">
    <property type="nucleotide sequence ID" value="NZ_JACRSY010000001.1"/>
</dbReference>
<dbReference type="Gene3D" id="3.10.290.10">
    <property type="entry name" value="RNA-binding S4 domain"/>
    <property type="match status" value="1"/>
</dbReference>
<evidence type="ECO:0000256" key="3">
    <source>
        <dbReference type="ARBA" id="ARBA00023235"/>
    </source>
</evidence>
<sequence length="324" mass="37265">MREMAITQYEEGQRLDKFLLKYLNKCPKSLLYKFMRTNKIKYNGKKPKGNEILVKDDQIKLFLHDEQIVSLQEQKEIKESPIHFKTVYEDKNILIVDKPLGLLTQKDKKDGHSLAEEVIYHLTANGSYNVKMAKGFTPAPCNRLDRNTAGIVLVGKHLKATQEISQMLKTKQISKYYMSIVLGRITEPIVLKGYHYKEPGKNEVKIVDHYIEGAKPVETRILPLQTNGRYTLIEVQLVTGKTHQIRAHLSQIGHPIIGDPKYGDAIENEYFKNRYGLCYQVLCAYKIKFELCESLFEYMENRVFTVAAPKIYSEICLGEGLIGS</sequence>
<protein>
    <recommendedName>
        <fullName evidence="4">RNA pseudouridylate synthase</fullName>
    </recommendedName>
    <alternativeName>
        <fullName evidence="5">RNA-uridine isomerase</fullName>
    </alternativeName>
</protein>
<dbReference type="InterPro" id="IPR036986">
    <property type="entry name" value="S4_RNA-bd_sf"/>
</dbReference>
<feature type="domain" description="Pseudouridine synthase RsuA/RluA-like" evidence="7">
    <location>
        <begin position="92"/>
        <end position="251"/>
    </location>
</feature>
<dbReference type="InterPro" id="IPR006224">
    <property type="entry name" value="PsdUridine_synth_RluA-like_CS"/>
</dbReference>
<dbReference type="PANTHER" id="PTHR21600">
    <property type="entry name" value="MITOCHONDRIAL RNA PSEUDOURIDINE SYNTHASE"/>
    <property type="match status" value="1"/>
</dbReference>
<proteinExistence type="inferred from homology"/>
<evidence type="ECO:0000256" key="2">
    <source>
        <dbReference type="ARBA" id="ARBA00010876"/>
    </source>
</evidence>
<dbReference type="SUPFAM" id="SSF55120">
    <property type="entry name" value="Pseudouridine synthase"/>
    <property type="match status" value="1"/>
</dbReference>
<keyword evidence="3" id="KW-0413">Isomerase</keyword>
<comment type="similarity">
    <text evidence="2">Belongs to the pseudouridine synthase RluA family.</text>
</comment>
<comment type="catalytic activity">
    <reaction evidence="1">
        <text>a uridine in RNA = a pseudouridine in RNA</text>
        <dbReference type="Rhea" id="RHEA:48348"/>
        <dbReference type="Rhea" id="RHEA-COMP:12068"/>
        <dbReference type="Rhea" id="RHEA-COMP:12069"/>
        <dbReference type="ChEBI" id="CHEBI:65314"/>
        <dbReference type="ChEBI" id="CHEBI:65315"/>
    </reaction>
</comment>
<dbReference type="Pfam" id="PF00849">
    <property type="entry name" value="PseudoU_synth_2"/>
    <property type="match status" value="1"/>
</dbReference>
<keyword evidence="6" id="KW-0694">RNA-binding</keyword>
<dbReference type="GO" id="GO:0006396">
    <property type="term" value="P:RNA processing"/>
    <property type="evidence" value="ECO:0007669"/>
    <property type="project" value="UniProtKB-ARBA"/>
</dbReference>
<accession>A0A926I7Z6</accession>